<dbReference type="SUPFAM" id="SSF52540">
    <property type="entry name" value="P-loop containing nucleoside triphosphate hydrolases"/>
    <property type="match status" value="1"/>
</dbReference>
<evidence type="ECO:0000313" key="3">
    <source>
        <dbReference type="Proteomes" id="UP000477980"/>
    </source>
</evidence>
<protein>
    <submittedName>
        <fullName evidence="2">PD-(D/E)XK nuclease family protein</fullName>
    </submittedName>
</protein>
<gene>
    <name evidence="2" type="ORF">F7D25_10360</name>
</gene>
<dbReference type="EMBL" id="VZAH01000098">
    <property type="protein sequence ID" value="MQP14797.1"/>
    <property type="molecule type" value="Genomic_DNA"/>
</dbReference>
<comment type="caution">
    <text evidence="2">The sequence shown here is derived from an EMBL/GenBank/DDBJ whole genome shotgun (WGS) entry which is preliminary data.</text>
</comment>
<proteinExistence type="predicted"/>
<feature type="domain" description="PD-(D/E)XK endonuclease-like" evidence="1">
    <location>
        <begin position="657"/>
        <end position="978"/>
    </location>
</feature>
<accession>A0A6G1VMS1</accession>
<dbReference type="Proteomes" id="UP000477980">
    <property type="component" value="Unassembled WGS sequence"/>
</dbReference>
<dbReference type="InterPro" id="IPR027417">
    <property type="entry name" value="P-loop_NTPase"/>
</dbReference>
<evidence type="ECO:0000313" key="2">
    <source>
        <dbReference type="EMBL" id="MQP14797.1"/>
    </source>
</evidence>
<dbReference type="Pfam" id="PF12705">
    <property type="entry name" value="PDDEXK_1"/>
    <property type="match status" value="1"/>
</dbReference>
<dbReference type="Gene3D" id="3.90.320.10">
    <property type="match status" value="1"/>
</dbReference>
<dbReference type="OrthoDB" id="9762792at2"/>
<dbReference type="InterPro" id="IPR011604">
    <property type="entry name" value="PDDEXK-like_dom_sf"/>
</dbReference>
<dbReference type="RefSeq" id="WP_153090799.1">
    <property type="nucleotide sequence ID" value="NZ_VZAH01000098.1"/>
</dbReference>
<dbReference type="InterPro" id="IPR038726">
    <property type="entry name" value="PDDEXK_AddAB-type"/>
</dbReference>
<name>A0A6G1VMS1_9BACT</name>
<evidence type="ECO:0000259" key="1">
    <source>
        <dbReference type="Pfam" id="PF12705"/>
    </source>
</evidence>
<dbReference type="AlphaFoldDB" id="A0A6G1VMS1"/>
<reference evidence="2 3" key="1">
    <citation type="submission" date="2019-09" db="EMBL/GenBank/DDBJ databases">
        <title>Distinct polysaccharide growth profiles of human intestinal Prevotella copri isolates.</title>
        <authorList>
            <person name="Fehlner-Peach H."/>
            <person name="Magnabosco C."/>
            <person name="Raghavan V."/>
            <person name="Scher J.U."/>
            <person name="Tett A."/>
            <person name="Cox L.M."/>
            <person name="Gottsegen C."/>
            <person name="Watters A."/>
            <person name="Wiltshire- Gordon J.D."/>
            <person name="Segata N."/>
            <person name="Bonneau R."/>
            <person name="Littman D.R."/>
        </authorList>
    </citation>
    <scope>NUCLEOTIDE SEQUENCE [LARGE SCALE GENOMIC DNA]</scope>
    <source>
        <strain evidence="3">iAA917</strain>
    </source>
</reference>
<organism evidence="2 3">
    <name type="scientific">Segatella copri</name>
    <dbReference type="NCBI Taxonomy" id="165179"/>
    <lineage>
        <taxon>Bacteria</taxon>
        <taxon>Pseudomonadati</taxon>
        <taxon>Bacteroidota</taxon>
        <taxon>Bacteroidia</taxon>
        <taxon>Bacteroidales</taxon>
        <taxon>Prevotellaceae</taxon>
        <taxon>Segatella</taxon>
    </lineage>
</organism>
<sequence>MKAFLKTVAQDMLAKYGTNMSDIAVVFPNKRAALFLNTYLAQLAGKPIWTPTYITISDLFRRHSDLKVADPIKSICDLHKVFVACTGIDETLDHFYGWGQLLLADFDDVDKNMVDAKLLFANLSDIHELDDVSYLTDYQKAMIKKFFSNFSDDHNTELKKRFLQLWSHFYDIYVGFNQKLAEQQLAYEGALYRKVVNDEDIDFHYKKYLFIGFNMMQIVEQTLCDRLLKQGKALFYWDYDKYYMEGQNEAGHYIRQYLKHYPNELASYPQKDIYDNMSKNKDITYISAPTENIQARYINAWLKEHNRYKMGRNVAIVLSDENLLQSVIHSLPEEVKSVNITIGYPLQQTPFYSLIQQLIQLQGTGHPQHSETYRLHYVLTALRHPYTRFISSRYTDLLEKLEEQKRFYPSRDFLSMDGDEGLSLLFRNLEEQTAEATQSSYNKQLISYLLDILRMIGTQAKDLNDPLFHESLYRTYTLLNRLQELITSGDLEVDTITLERLIQQLIQTTSIPFHGEPAEGIQVMGVLETRNLDFDHILVLSCNEGKIPKGVNDSSFIPYSLRKAYGLTTVENKVAIFAYYFHSMLQRAHDITLTYNNATEDGQSGEMSRFMLQLMVESQHPIVRKTLIAGQKPLRPAYDEEPKTEEVMKVLDDVRMLTPTFLNTYQRCQKQFYYKYVKGLLEPDEIDEDEVDNRIFGNIFHRAAELFYYGFASKSDIQTDEKGKQQLIRPIVITADILDQAMKDKMLVDRLVDQAFREELFKVGNNDYHPKYNGLQLINKEVIASYLRQLISIDRRQTPFTIIGMELVVSDTLKVNTSRGEKQFKIGGFIDRLDAISPISNITERIRVIDYKTGRAQTTHPKDIAEIFSAAPQALSKHTDYYLQAFLYSMIIRNSKRYNSAQNPVSPGLLFIQNAGAEDYDPTLKLGREKIEDITPYEEDFMAHLRSLIADIYNPALPLRPTCDKKRCEYCPYAGLCK</sequence>